<gene>
    <name evidence="2" type="ORF">CSOJ01_01245</name>
</gene>
<evidence type="ECO:0000256" key="1">
    <source>
        <dbReference type="SAM" id="MobiDB-lite"/>
    </source>
</evidence>
<protein>
    <submittedName>
        <fullName evidence="2">Uncharacterized protein</fullName>
    </submittedName>
</protein>
<dbReference type="Proteomes" id="UP000652219">
    <property type="component" value="Unassembled WGS sequence"/>
</dbReference>
<proteinExistence type="predicted"/>
<reference evidence="2 3" key="1">
    <citation type="journal article" date="2020" name="Phytopathology">
        <title>Genome Sequence Resources of Colletotrichum truncatum, C. plurivorum, C. musicola, and C. sojae: Four Species Pathogenic to Soybean (Glycine max).</title>
        <authorList>
            <person name="Rogerio F."/>
            <person name="Boufleur T.R."/>
            <person name="Ciampi-Guillardi M."/>
            <person name="Sukno S.A."/>
            <person name="Thon M.R."/>
            <person name="Massola Junior N.S."/>
            <person name="Baroncelli R."/>
        </authorList>
    </citation>
    <scope>NUCLEOTIDE SEQUENCE [LARGE SCALE GENOMIC DNA]</scope>
    <source>
        <strain evidence="2 3">LFN0009</strain>
    </source>
</reference>
<sequence length="123" mass="12857">MVFLLKGDGAGEDIAGGLMRRPQRPAGGGGGGGGTPRVRRGGAGSFAPVWGSFHLTLARADPHPLVRVPSVVWFNFSRLALAARAAGLRPEGGEQGGALSASGVPRQRLRVRVRGVREVRRAR</sequence>
<evidence type="ECO:0000313" key="3">
    <source>
        <dbReference type="Proteomes" id="UP000652219"/>
    </source>
</evidence>
<feature type="compositionally biased region" description="Gly residues" evidence="1">
    <location>
        <begin position="26"/>
        <end position="35"/>
    </location>
</feature>
<feature type="region of interest" description="Disordered" evidence="1">
    <location>
        <begin position="14"/>
        <end position="42"/>
    </location>
</feature>
<evidence type="ECO:0000313" key="2">
    <source>
        <dbReference type="EMBL" id="KAF6819502.1"/>
    </source>
</evidence>
<dbReference type="EMBL" id="WIGN01000009">
    <property type="protein sequence ID" value="KAF6819502.1"/>
    <property type="molecule type" value="Genomic_DNA"/>
</dbReference>
<name>A0A8H6JUU1_9PEZI</name>
<accession>A0A8H6JUU1</accession>
<comment type="caution">
    <text evidence="2">The sequence shown here is derived from an EMBL/GenBank/DDBJ whole genome shotgun (WGS) entry which is preliminary data.</text>
</comment>
<keyword evidence="3" id="KW-1185">Reference proteome</keyword>
<organism evidence="2 3">
    <name type="scientific">Colletotrichum sojae</name>
    <dbReference type="NCBI Taxonomy" id="2175907"/>
    <lineage>
        <taxon>Eukaryota</taxon>
        <taxon>Fungi</taxon>
        <taxon>Dikarya</taxon>
        <taxon>Ascomycota</taxon>
        <taxon>Pezizomycotina</taxon>
        <taxon>Sordariomycetes</taxon>
        <taxon>Hypocreomycetidae</taxon>
        <taxon>Glomerellales</taxon>
        <taxon>Glomerellaceae</taxon>
        <taxon>Colletotrichum</taxon>
        <taxon>Colletotrichum orchidearum species complex</taxon>
    </lineage>
</organism>
<dbReference type="AlphaFoldDB" id="A0A8H6JUU1"/>